<reference evidence="7" key="1">
    <citation type="journal article" date="2023" name="Plant J.">
        <title>Genome sequences and population genomics provide insights into the demographic history, inbreeding, and mutation load of two 'living fossil' tree species of Dipteronia.</title>
        <authorList>
            <person name="Feng Y."/>
            <person name="Comes H.P."/>
            <person name="Chen J."/>
            <person name="Zhu S."/>
            <person name="Lu R."/>
            <person name="Zhang X."/>
            <person name="Li P."/>
            <person name="Qiu J."/>
            <person name="Olsen K.M."/>
            <person name="Qiu Y."/>
        </authorList>
    </citation>
    <scope>NUCLEOTIDE SEQUENCE</scope>
    <source>
        <strain evidence="7">NBL</strain>
    </source>
</reference>
<feature type="domain" description="TF-B3" evidence="6">
    <location>
        <begin position="616"/>
        <end position="714"/>
    </location>
</feature>
<evidence type="ECO:0000256" key="1">
    <source>
        <dbReference type="ARBA" id="ARBA00004123"/>
    </source>
</evidence>
<evidence type="ECO:0000256" key="5">
    <source>
        <dbReference type="ARBA" id="ARBA00023242"/>
    </source>
</evidence>
<keyword evidence="5" id="KW-0539">Nucleus</keyword>
<dbReference type="SUPFAM" id="SSF101936">
    <property type="entry name" value="DNA-binding pseudobarrel domain"/>
    <property type="match status" value="4"/>
</dbReference>
<dbReference type="PANTHER" id="PTHR31920:SF51">
    <property type="entry name" value="BINDING PROTEIN, PUTATIVE-RELATED"/>
    <property type="match status" value="1"/>
</dbReference>
<feature type="domain" description="TF-B3" evidence="6">
    <location>
        <begin position="319"/>
        <end position="413"/>
    </location>
</feature>
<dbReference type="InterPro" id="IPR015300">
    <property type="entry name" value="DNA-bd_pseudobarrel_sf"/>
</dbReference>
<dbReference type="PANTHER" id="PTHR31920">
    <property type="entry name" value="B3 DOMAIN-CONTAINING"/>
    <property type="match status" value="1"/>
</dbReference>
<dbReference type="InterPro" id="IPR050655">
    <property type="entry name" value="Plant_B3_domain"/>
</dbReference>
<evidence type="ECO:0000259" key="6">
    <source>
        <dbReference type="PROSITE" id="PS50863"/>
    </source>
</evidence>
<keyword evidence="3" id="KW-0238">DNA-binding</keyword>
<evidence type="ECO:0000313" key="8">
    <source>
        <dbReference type="Proteomes" id="UP001281410"/>
    </source>
</evidence>
<sequence>MSMADTPSHFFRAVRSSTLKDKKLNLPENFVTKFGNELSAVAVLRVPNGRVWHVGLTKRGNKIWFQDGWHDFVEYHSICAGYFVFFRYEKNSNFHVLIFDITACEILYPQYYGPGDDEQKSMHEDEIRNDDSVEIKGPATPNPPFRSVKKEIFDEWPSNGSSNELYITPSTLDGVKPSFSSALGINRCRESPASLESPNFEHAYETCSKKCKVEELLETYRSNARNESSQGKLNWNEMYNSQGSLHRRKLLAENAETESWTTTHSGEDDNPTEVTDELEYLPLLEAKRICVSQRFGVIAAEERERAINVARMLKPKNPSFMIILRSRNITKSFLYMPVEFAHKYLNRDIKVINLQVSEGREWPVQLAWRYWGGPDLTRGWARFLRDNSLKKDDICVFELTRMKDVLLKVSSPLHFFKVILPQTLEEKKLSIPEKFVRKFGDELSTVATLRVPNGRVWQVGLTKDGRSMWFNDGWNEFLMYHSICAGYFLVFRYEENSNFHVLIFDRSACEITYPSNGEKVENAKQKSAVQQEATRSVDSVEIIDYDYGYESRGKKCKAEEAAEINESKAAKESNELVVLLRDMGIYVARNFGVVSEIEREKVINVAKLFKSSKNPSFMAIMRERNIKRCSLYVPAKFTNKYLNRDFAYNIKLEDSDGKEWHVQLKGRSCGGGSDLTKGWCIFTKEKMLENGDILVFELIKKDEILLKVSVFQSTMG</sequence>
<dbReference type="Pfam" id="PF02362">
    <property type="entry name" value="B3"/>
    <property type="match status" value="4"/>
</dbReference>
<dbReference type="SMART" id="SM01019">
    <property type="entry name" value="B3"/>
    <property type="match status" value="4"/>
</dbReference>
<evidence type="ECO:0000256" key="4">
    <source>
        <dbReference type="ARBA" id="ARBA00023163"/>
    </source>
</evidence>
<dbReference type="PROSITE" id="PS50863">
    <property type="entry name" value="B3"/>
    <property type="match status" value="4"/>
</dbReference>
<keyword evidence="2" id="KW-0805">Transcription regulation</keyword>
<dbReference type="EMBL" id="JANJYJ010000008">
    <property type="protein sequence ID" value="KAK3195650.1"/>
    <property type="molecule type" value="Genomic_DNA"/>
</dbReference>
<evidence type="ECO:0000256" key="3">
    <source>
        <dbReference type="ARBA" id="ARBA00023125"/>
    </source>
</evidence>
<dbReference type="Proteomes" id="UP001281410">
    <property type="component" value="Unassembled WGS sequence"/>
</dbReference>
<organism evidence="7 8">
    <name type="scientific">Dipteronia sinensis</name>
    <dbReference type="NCBI Taxonomy" id="43782"/>
    <lineage>
        <taxon>Eukaryota</taxon>
        <taxon>Viridiplantae</taxon>
        <taxon>Streptophyta</taxon>
        <taxon>Embryophyta</taxon>
        <taxon>Tracheophyta</taxon>
        <taxon>Spermatophyta</taxon>
        <taxon>Magnoliopsida</taxon>
        <taxon>eudicotyledons</taxon>
        <taxon>Gunneridae</taxon>
        <taxon>Pentapetalae</taxon>
        <taxon>rosids</taxon>
        <taxon>malvids</taxon>
        <taxon>Sapindales</taxon>
        <taxon>Sapindaceae</taxon>
        <taxon>Hippocastanoideae</taxon>
        <taxon>Acereae</taxon>
        <taxon>Dipteronia</taxon>
    </lineage>
</organism>
<dbReference type="GO" id="GO:0003677">
    <property type="term" value="F:DNA binding"/>
    <property type="evidence" value="ECO:0007669"/>
    <property type="project" value="UniProtKB-KW"/>
</dbReference>
<keyword evidence="4" id="KW-0804">Transcription</keyword>
<feature type="domain" description="TF-B3" evidence="6">
    <location>
        <begin position="9"/>
        <end position="102"/>
    </location>
</feature>
<keyword evidence="8" id="KW-1185">Reference proteome</keyword>
<comment type="caution">
    <text evidence="7">The sequence shown here is derived from an EMBL/GenBank/DDBJ whole genome shotgun (WGS) entry which is preliminary data.</text>
</comment>
<name>A0AAD9ZYL7_9ROSI</name>
<feature type="domain" description="TF-B3" evidence="6">
    <location>
        <begin position="414"/>
        <end position="507"/>
    </location>
</feature>
<accession>A0AAD9ZYL7</accession>
<comment type="subcellular location">
    <subcellularLocation>
        <location evidence="1">Nucleus</location>
    </subcellularLocation>
</comment>
<dbReference type="AlphaFoldDB" id="A0AAD9ZYL7"/>
<dbReference type="Gene3D" id="2.40.330.10">
    <property type="entry name" value="DNA-binding pseudobarrel domain"/>
    <property type="match status" value="4"/>
</dbReference>
<protein>
    <recommendedName>
        <fullName evidence="6">TF-B3 domain-containing protein</fullName>
    </recommendedName>
</protein>
<dbReference type="CDD" id="cd10017">
    <property type="entry name" value="B3_DNA"/>
    <property type="match status" value="4"/>
</dbReference>
<evidence type="ECO:0000313" key="7">
    <source>
        <dbReference type="EMBL" id="KAK3195650.1"/>
    </source>
</evidence>
<dbReference type="GO" id="GO:0005634">
    <property type="term" value="C:nucleus"/>
    <property type="evidence" value="ECO:0007669"/>
    <property type="project" value="UniProtKB-SubCell"/>
</dbReference>
<dbReference type="InterPro" id="IPR003340">
    <property type="entry name" value="B3_DNA-bd"/>
</dbReference>
<evidence type="ECO:0000256" key="2">
    <source>
        <dbReference type="ARBA" id="ARBA00023015"/>
    </source>
</evidence>
<gene>
    <name evidence="7" type="ORF">Dsin_026960</name>
</gene>
<proteinExistence type="predicted"/>